<comment type="catalytic activity">
    <reaction evidence="8 9">
        <text>tRNA(Leu) + L-leucine + ATP = L-leucyl-tRNA(Leu) + AMP + diphosphate</text>
        <dbReference type="Rhea" id="RHEA:11688"/>
        <dbReference type="Rhea" id="RHEA-COMP:9613"/>
        <dbReference type="Rhea" id="RHEA-COMP:9622"/>
        <dbReference type="ChEBI" id="CHEBI:30616"/>
        <dbReference type="ChEBI" id="CHEBI:33019"/>
        <dbReference type="ChEBI" id="CHEBI:57427"/>
        <dbReference type="ChEBI" id="CHEBI:78442"/>
        <dbReference type="ChEBI" id="CHEBI:78494"/>
        <dbReference type="ChEBI" id="CHEBI:456215"/>
        <dbReference type="EC" id="6.1.1.4"/>
    </reaction>
</comment>
<dbReference type="GO" id="GO:0005524">
    <property type="term" value="F:ATP binding"/>
    <property type="evidence" value="ECO:0007669"/>
    <property type="project" value="UniProtKB-UniRule"/>
</dbReference>
<dbReference type="PANTHER" id="PTHR43740">
    <property type="entry name" value="LEUCYL-TRNA SYNTHETASE"/>
    <property type="match status" value="1"/>
</dbReference>
<evidence type="ECO:0000259" key="13">
    <source>
        <dbReference type="Pfam" id="PF13603"/>
    </source>
</evidence>
<dbReference type="Pfam" id="PF13603">
    <property type="entry name" value="tRNA-synt_1_2"/>
    <property type="match status" value="1"/>
</dbReference>
<dbReference type="GO" id="GO:0004823">
    <property type="term" value="F:leucine-tRNA ligase activity"/>
    <property type="evidence" value="ECO:0007669"/>
    <property type="project" value="UniProtKB-UniRule"/>
</dbReference>
<dbReference type="InterPro" id="IPR001412">
    <property type="entry name" value="aa-tRNA-synth_I_CS"/>
</dbReference>
<sequence length="827" mass="94363">MYPFSKIEKKWQKKWLASGIYEPDLKRAKKPFYNLMMFPYPSAEGLHVGNMYAFTGTDVYGRMKRMQGYDVFEPIGLDGFGIHSENYALKVGTHPAKQAEISEKRFYKQLESIGNGFAWREKLETYDPAYYRWTQWIFIQLFKSGLAYRKKQAVNWCPSCKTVLADEQVIAGECERCSSIVVKKELEQWFLRITAYAEKLLKNLDKIDWSEKVKIAQRNWIGKSEGALVKFQISNFQYQIEVFTTRPDTLFGATYMVLAPEHPLIDKLKVQISNFREVEKYIKKARLKSESGRIAEQKEKTGVELKGINAVNPATGGKITVWVADYVVMGYGTGAIMAVPAHDERDFEFAKKFGLPVVQVIRPPVLIAPPVNAQTIASGGQAEIGIESECWTGDGMLMNSGKFNGMDSEETKSKIVEFAGGKLKSTYHLRDWLISRQRYWGPPIPMIFCEKCAAAGKGEREDMPGWYTVPEKDMPVKLPYVKDFRPTGTDHSPLATVESFYKVRCPKCKFWAHRETDVSDTFLDSAWYYLRFPSIKEKTKPWNTVTTKKWLPVNIYIGGVEHSVLHLLYVRFVAMALHDAGLISFEEPFPKFRAHGLIIKDGAKMSKSKGNVVNPDEYIKNFGADALRMYLMFLGPFEDGGDFGDTGIQGITRFLNRVWAFSKKTKFNKNGNGTVERALHRTIKKVTEDIENLGYNTAISALMILLHDFEDNAASVSRAQFGIFLELLAPFAPHITEELWDTLVDAKGSVHTAPWPKYDAGLMVENFVDLVVQVNGKFRMVIRTHRGVSQNEAERLALAEPRLRVVLDNKRFKRVIFVRDRLINFVI</sequence>
<feature type="domain" description="Leucyl-tRNA synthetase editing" evidence="13">
    <location>
        <begin position="218"/>
        <end position="418"/>
    </location>
</feature>
<comment type="caution">
    <text evidence="14">The sequence shown here is derived from an EMBL/GenBank/DDBJ whole genome shotgun (WGS) entry which is preliminary data.</text>
</comment>
<dbReference type="SUPFAM" id="SSF50677">
    <property type="entry name" value="ValRS/IleRS/LeuRS editing domain"/>
    <property type="match status" value="1"/>
</dbReference>
<keyword evidence="2 9" id="KW-0963">Cytoplasm</keyword>
<evidence type="ECO:0000256" key="8">
    <source>
        <dbReference type="ARBA" id="ARBA00047469"/>
    </source>
</evidence>
<dbReference type="HAMAP" id="MF_00049_B">
    <property type="entry name" value="Leu_tRNA_synth_B"/>
    <property type="match status" value="1"/>
</dbReference>
<dbReference type="Proteomes" id="UP000229674">
    <property type="component" value="Unassembled WGS sequence"/>
</dbReference>
<evidence type="ECO:0000256" key="10">
    <source>
        <dbReference type="RuleBase" id="RU363035"/>
    </source>
</evidence>
<dbReference type="InterPro" id="IPR002302">
    <property type="entry name" value="Leu-tRNA-ligase"/>
</dbReference>
<keyword evidence="4 9" id="KW-0547">Nucleotide-binding</keyword>
<dbReference type="PANTHER" id="PTHR43740:SF2">
    <property type="entry name" value="LEUCINE--TRNA LIGASE, MITOCHONDRIAL"/>
    <property type="match status" value="1"/>
</dbReference>
<keyword evidence="7 9" id="KW-0030">Aminoacyl-tRNA synthetase</keyword>
<evidence type="ECO:0000313" key="15">
    <source>
        <dbReference type="Proteomes" id="UP000229674"/>
    </source>
</evidence>
<dbReference type="GO" id="GO:0006429">
    <property type="term" value="P:leucyl-tRNA aminoacylation"/>
    <property type="evidence" value="ECO:0007669"/>
    <property type="project" value="UniProtKB-UniRule"/>
</dbReference>
<dbReference type="Gene3D" id="1.10.730.10">
    <property type="entry name" value="Isoleucyl-tRNA Synthetase, Domain 1"/>
    <property type="match status" value="1"/>
</dbReference>
<name>A0A2M8G1H6_9BACT</name>
<reference evidence="15" key="1">
    <citation type="submission" date="2017-09" db="EMBL/GenBank/DDBJ databases">
        <title>Depth-based differentiation of microbial function through sediment-hosted aquifers and enrichment of novel symbionts in the deep terrestrial subsurface.</title>
        <authorList>
            <person name="Probst A.J."/>
            <person name="Ladd B."/>
            <person name="Jarett J.K."/>
            <person name="Geller-Mcgrath D.E."/>
            <person name="Sieber C.M.K."/>
            <person name="Emerson J.B."/>
            <person name="Anantharaman K."/>
            <person name="Thomas B.C."/>
            <person name="Malmstrom R."/>
            <person name="Stieglmeier M."/>
            <person name="Klingl A."/>
            <person name="Woyke T."/>
            <person name="Ryan C.M."/>
            <person name="Banfield J.F."/>
        </authorList>
    </citation>
    <scope>NUCLEOTIDE SEQUENCE [LARGE SCALE GENOMIC DNA]</scope>
</reference>
<evidence type="ECO:0000256" key="9">
    <source>
        <dbReference type="HAMAP-Rule" id="MF_00049"/>
    </source>
</evidence>
<keyword evidence="3 9" id="KW-0436">Ligase</keyword>
<comment type="subcellular location">
    <subcellularLocation>
        <location evidence="9">Cytoplasm</location>
    </subcellularLocation>
</comment>
<evidence type="ECO:0000256" key="3">
    <source>
        <dbReference type="ARBA" id="ARBA00022598"/>
    </source>
</evidence>
<comment type="caution">
    <text evidence="9">Lacks conserved residue(s) required for the propagation of feature annotation.</text>
</comment>
<accession>A0A2M8G1H6</accession>
<evidence type="ECO:0000256" key="5">
    <source>
        <dbReference type="ARBA" id="ARBA00022840"/>
    </source>
</evidence>
<dbReference type="InterPro" id="IPR014729">
    <property type="entry name" value="Rossmann-like_a/b/a_fold"/>
</dbReference>
<protein>
    <recommendedName>
        <fullName evidence="9">Leucine--tRNA ligase</fullName>
        <ecNumber evidence="9">6.1.1.4</ecNumber>
    </recommendedName>
    <alternativeName>
        <fullName evidence="9">Leucyl-tRNA synthetase</fullName>
        <shortName evidence="9">LeuRS</shortName>
    </alternativeName>
</protein>
<dbReference type="GO" id="GO:0005829">
    <property type="term" value="C:cytosol"/>
    <property type="evidence" value="ECO:0007669"/>
    <property type="project" value="TreeGrafter"/>
</dbReference>
<feature type="binding site" evidence="9">
    <location>
        <position position="607"/>
    </location>
    <ligand>
        <name>ATP</name>
        <dbReference type="ChEBI" id="CHEBI:30616"/>
    </ligand>
</feature>
<dbReference type="CDD" id="cd07958">
    <property type="entry name" value="Anticodon_Ia_Leu_BEm"/>
    <property type="match status" value="1"/>
</dbReference>
<evidence type="ECO:0000256" key="1">
    <source>
        <dbReference type="ARBA" id="ARBA00005594"/>
    </source>
</evidence>
<dbReference type="Pfam" id="PF08264">
    <property type="entry name" value="Anticodon_1"/>
    <property type="match status" value="1"/>
</dbReference>
<dbReference type="Gene3D" id="3.40.50.620">
    <property type="entry name" value="HUPs"/>
    <property type="match status" value="2"/>
</dbReference>
<dbReference type="NCBIfam" id="TIGR00396">
    <property type="entry name" value="leuS_bact"/>
    <property type="match status" value="1"/>
</dbReference>
<evidence type="ECO:0000259" key="11">
    <source>
        <dbReference type="Pfam" id="PF00133"/>
    </source>
</evidence>
<keyword evidence="6 9" id="KW-0648">Protein biosynthesis</keyword>
<gene>
    <name evidence="9" type="primary">leuS</name>
    <name evidence="14" type="ORF">CO020_00370</name>
</gene>
<dbReference type="PROSITE" id="PS00178">
    <property type="entry name" value="AA_TRNA_LIGASE_I"/>
    <property type="match status" value="1"/>
</dbReference>
<dbReference type="EMBL" id="PFQX01000015">
    <property type="protein sequence ID" value="PJC65490.1"/>
    <property type="molecule type" value="Genomic_DNA"/>
</dbReference>
<dbReference type="PRINTS" id="PR00985">
    <property type="entry name" value="TRNASYNTHLEU"/>
</dbReference>
<dbReference type="InterPro" id="IPR009080">
    <property type="entry name" value="tRNAsynth_Ia_anticodon-bd"/>
</dbReference>
<evidence type="ECO:0000259" key="12">
    <source>
        <dbReference type="Pfam" id="PF08264"/>
    </source>
</evidence>
<dbReference type="InterPro" id="IPR013155">
    <property type="entry name" value="M/V/L/I-tRNA-synth_anticd-bd"/>
</dbReference>
<dbReference type="EC" id="6.1.1.4" evidence="9"/>
<dbReference type="GO" id="GO:0002161">
    <property type="term" value="F:aminoacyl-tRNA deacylase activity"/>
    <property type="evidence" value="ECO:0007669"/>
    <property type="project" value="InterPro"/>
</dbReference>
<evidence type="ECO:0000256" key="4">
    <source>
        <dbReference type="ARBA" id="ARBA00022741"/>
    </source>
</evidence>
<dbReference type="InterPro" id="IPR025709">
    <property type="entry name" value="Leu_tRNA-synth_edit"/>
</dbReference>
<comment type="similarity">
    <text evidence="1 9 10">Belongs to the class-I aminoacyl-tRNA synthetase family.</text>
</comment>
<keyword evidence="5 9" id="KW-0067">ATP-binding</keyword>
<evidence type="ECO:0000313" key="14">
    <source>
        <dbReference type="EMBL" id="PJC65490.1"/>
    </source>
</evidence>
<dbReference type="InterPro" id="IPR009008">
    <property type="entry name" value="Val/Leu/Ile-tRNA-synth_edit"/>
</dbReference>
<evidence type="ECO:0000256" key="7">
    <source>
        <dbReference type="ARBA" id="ARBA00023146"/>
    </source>
</evidence>
<proteinExistence type="inferred from homology"/>
<dbReference type="SUPFAM" id="SSF52374">
    <property type="entry name" value="Nucleotidylyl transferase"/>
    <property type="match status" value="1"/>
</dbReference>
<feature type="short sequence motif" description="'KMSKS' region" evidence="9">
    <location>
        <begin position="604"/>
        <end position="608"/>
    </location>
</feature>
<organism evidence="14 15">
    <name type="scientific">Candidatus Colwellbacteria bacterium CG_4_9_14_0_2_um_filter_50_12</name>
    <dbReference type="NCBI Taxonomy" id="1974538"/>
    <lineage>
        <taxon>Bacteria</taxon>
        <taxon>Candidatus Colwelliibacteriota</taxon>
    </lineage>
</organism>
<dbReference type="Pfam" id="PF00133">
    <property type="entry name" value="tRNA-synt_1"/>
    <property type="match status" value="2"/>
</dbReference>
<evidence type="ECO:0000256" key="2">
    <source>
        <dbReference type="ARBA" id="ARBA00022490"/>
    </source>
</evidence>
<feature type="domain" description="Methionyl/Valyl/Leucyl/Isoleucyl-tRNA synthetase anticodon-binding" evidence="12">
    <location>
        <begin position="677"/>
        <end position="783"/>
    </location>
</feature>
<dbReference type="InterPro" id="IPR002300">
    <property type="entry name" value="aa-tRNA-synth_Ia"/>
</dbReference>
<feature type="domain" description="Aminoacyl-tRNA synthetase class Ia" evidence="11">
    <location>
        <begin position="429"/>
        <end position="632"/>
    </location>
</feature>
<dbReference type="FunFam" id="1.10.730.10:FF:000002">
    <property type="entry name" value="Leucine--tRNA ligase"/>
    <property type="match status" value="1"/>
</dbReference>
<feature type="domain" description="Aminoacyl-tRNA synthetase class Ia" evidence="11">
    <location>
        <begin position="10"/>
        <end position="215"/>
    </location>
</feature>
<dbReference type="AlphaFoldDB" id="A0A2M8G1H6"/>
<evidence type="ECO:0000256" key="6">
    <source>
        <dbReference type="ARBA" id="ARBA00022917"/>
    </source>
</evidence>
<dbReference type="SUPFAM" id="SSF47323">
    <property type="entry name" value="Anticodon-binding domain of a subclass of class I aminoacyl-tRNA synthetases"/>
    <property type="match status" value="1"/>
</dbReference>